<dbReference type="SMART" id="SM00700">
    <property type="entry name" value="JHBP"/>
    <property type="match status" value="1"/>
</dbReference>
<feature type="chain" id="PRO_5035715801" evidence="1">
    <location>
        <begin position="22"/>
        <end position="464"/>
    </location>
</feature>
<dbReference type="Gene3D" id="3.15.10.30">
    <property type="entry name" value="Haemolymph juvenile hormone binding protein"/>
    <property type="match status" value="1"/>
</dbReference>
<dbReference type="EMBL" id="CAKXAJ010026211">
    <property type="protein sequence ID" value="CAH2262293.1"/>
    <property type="molecule type" value="Genomic_DNA"/>
</dbReference>
<keyword evidence="3" id="KW-1185">Reference proteome</keyword>
<evidence type="ECO:0000256" key="1">
    <source>
        <dbReference type="SAM" id="SignalP"/>
    </source>
</evidence>
<proteinExistence type="predicted"/>
<organism evidence="2 3">
    <name type="scientific">Pararge aegeria aegeria</name>
    <dbReference type="NCBI Taxonomy" id="348720"/>
    <lineage>
        <taxon>Eukaryota</taxon>
        <taxon>Metazoa</taxon>
        <taxon>Ecdysozoa</taxon>
        <taxon>Arthropoda</taxon>
        <taxon>Hexapoda</taxon>
        <taxon>Insecta</taxon>
        <taxon>Pterygota</taxon>
        <taxon>Neoptera</taxon>
        <taxon>Endopterygota</taxon>
        <taxon>Lepidoptera</taxon>
        <taxon>Glossata</taxon>
        <taxon>Ditrysia</taxon>
        <taxon>Papilionoidea</taxon>
        <taxon>Nymphalidae</taxon>
        <taxon>Satyrinae</taxon>
        <taxon>Satyrini</taxon>
        <taxon>Parargina</taxon>
        <taxon>Pararge</taxon>
    </lineage>
</organism>
<dbReference type="InterPro" id="IPR020234">
    <property type="entry name" value="Mite_allergen_group-7"/>
</dbReference>
<dbReference type="PANTHER" id="PTHR11008">
    <property type="entry name" value="PROTEIN TAKEOUT-LIKE PROTEIN"/>
    <property type="match status" value="1"/>
</dbReference>
<dbReference type="Pfam" id="PF16984">
    <property type="entry name" value="Grp7_allergen"/>
    <property type="match status" value="1"/>
</dbReference>
<reference evidence="2" key="1">
    <citation type="submission" date="2022-03" db="EMBL/GenBank/DDBJ databases">
        <authorList>
            <person name="Lindestad O."/>
        </authorList>
    </citation>
    <scope>NUCLEOTIDE SEQUENCE</scope>
</reference>
<dbReference type="OrthoDB" id="6412801at2759"/>
<protein>
    <submittedName>
        <fullName evidence="2">Jg26862 protein</fullName>
    </submittedName>
</protein>
<dbReference type="InterPro" id="IPR038606">
    <property type="entry name" value="To_sf"/>
</dbReference>
<comment type="caution">
    <text evidence="2">The sequence shown here is derived from an EMBL/GenBank/DDBJ whole genome shotgun (WGS) entry which is preliminary data.</text>
</comment>
<dbReference type="PANTHER" id="PTHR11008:SF13">
    <property type="entry name" value="FI04421P"/>
    <property type="match status" value="1"/>
</dbReference>
<dbReference type="InterPro" id="IPR010562">
    <property type="entry name" value="Haemolymph_juvenile_hormone-bd"/>
</dbReference>
<dbReference type="Proteomes" id="UP000838756">
    <property type="component" value="Unassembled WGS sequence"/>
</dbReference>
<gene>
    <name evidence="2" type="primary">jg26862</name>
    <name evidence="2" type="ORF">PAEG_LOCUS24149</name>
</gene>
<feature type="signal peptide" evidence="1">
    <location>
        <begin position="1"/>
        <end position="21"/>
    </location>
</feature>
<dbReference type="AlphaFoldDB" id="A0A8S4SGB7"/>
<evidence type="ECO:0000313" key="2">
    <source>
        <dbReference type="EMBL" id="CAH2262293.1"/>
    </source>
</evidence>
<evidence type="ECO:0000313" key="3">
    <source>
        <dbReference type="Proteomes" id="UP000838756"/>
    </source>
</evidence>
<name>A0A8S4SGB7_9NEOP</name>
<sequence>MWTVLYVPILLILFNSLNVKSQDEDYSFYETTTSAKLAEGEQKLSESILKALDHFKQPNPEGLPGLDIQDPYLIPDMKQSVGFGASLTFTETNLYGISKFRVLYIKTEIEDMECRAALVMDKLQIRGKYIHRAWFTSTMGEITSNVTDIKATAITTLGVERDGKLRAQNISLDITFQNIVVNIENAGLLATLLSGLVNSMGSFLFESIKPVLLRDAQSNMRQEINKKLDEVVGDIEFPNTISPVDMVIIDARKKLRDMKMDPFKVNDYNTSTNIVDVRLYNTWITGLSSLYRVGNTSLYLENNTVVADFSIRTQEIKGSTFWELKGLGGFVSQAGSSSFSISYIQGRFILAQPLDTRQRMEFRDLELELGNIQVGSDGAGTMDYIIEFSLNILPTLLRYQIIDAVINPFKWKIQQELDGINIEDVLINELPKIDKIQAEGFQLAELRKINITDEIFNADDFFNF</sequence>
<keyword evidence="1" id="KW-0732">Signal</keyword>
<dbReference type="Pfam" id="PF06585">
    <property type="entry name" value="JHBP"/>
    <property type="match status" value="1"/>
</dbReference>
<accession>A0A8S4SGB7</accession>